<dbReference type="RefSeq" id="WP_134244868.1">
    <property type="nucleotide sequence ID" value="NZ_SNTY01000047.1"/>
</dbReference>
<dbReference type="NCBIfam" id="TIGR00595">
    <property type="entry name" value="priA"/>
    <property type="match status" value="1"/>
</dbReference>
<dbReference type="Pfam" id="PF18319">
    <property type="entry name" value="Zn_ribbon_PriA"/>
    <property type="match status" value="1"/>
</dbReference>
<gene>
    <name evidence="12" type="primary">priA</name>
    <name evidence="15" type="ORF">E2B99_10320</name>
</gene>
<reference evidence="15 16" key="1">
    <citation type="submission" date="2019-03" db="EMBL/GenBank/DDBJ databases">
        <title>Alkanindiges illinoisensis: a potential pathogenic isolated from ascites of a gastric cancer patient with abdominal metastasis.</title>
        <authorList>
            <person name="Hu X."/>
            <person name="Yang B."/>
            <person name="Yan X."/>
            <person name="Lin L."/>
            <person name="Zhao H."/>
            <person name="Zhou F."/>
            <person name="Su B."/>
            <person name="Chen J."/>
            <person name="Rui Y."/>
            <person name="Wang Q."/>
            <person name="Zheng L."/>
        </authorList>
    </citation>
    <scope>NUCLEOTIDE SEQUENCE [LARGE SCALE GENOMIC DNA]</scope>
    <source>
        <strain evidence="15 16">NFYY 23406</strain>
    </source>
</reference>
<dbReference type="InterPro" id="IPR005259">
    <property type="entry name" value="PriA"/>
</dbReference>
<dbReference type="AlphaFoldDB" id="A0A4Y7XA43"/>
<dbReference type="NCBIfam" id="NF004065">
    <property type="entry name" value="PRK05580.1-1"/>
    <property type="match status" value="1"/>
</dbReference>
<evidence type="ECO:0000256" key="11">
    <source>
        <dbReference type="ARBA" id="ARBA00048988"/>
    </source>
</evidence>
<evidence type="ECO:0000313" key="16">
    <source>
        <dbReference type="Proteomes" id="UP000297834"/>
    </source>
</evidence>
<keyword evidence="6 12" id="KW-0347">Helicase</keyword>
<keyword evidence="3 12" id="KW-0479">Metal-binding</keyword>
<dbReference type="FunFam" id="3.40.50.300:FF:000489">
    <property type="entry name" value="Primosome assembly protein PriA"/>
    <property type="match status" value="1"/>
</dbReference>
<feature type="region of interest" description="Disordered" evidence="13">
    <location>
        <begin position="1"/>
        <end position="33"/>
    </location>
</feature>
<dbReference type="GO" id="GO:0006302">
    <property type="term" value="P:double-strand break repair"/>
    <property type="evidence" value="ECO:0007669"/>
    <property type="project" value="InterPro"/>
</dbReference>
<dbReference type="PROSITE" id="PS51192">
    <property type="entry name" value="HELICASE_ATP_BIND_1"/>
    <property type="match status" value="1"/>
</dbReference>
<dbReference type="SUPFAM" id="SSF52540">
    <property type="entry name" value="P-loop containing nucleoside triphosphate hydrolases"/>
    <property type="match status" value="2"/>
</dbReference>
<keyword evidence="7 12" id="KW-0862">Zinc</keyword>
<dbReference type="InterPro" id="IPR041236">
    <property type="entry name" value="PriA_C"/>
</dbReference>
<dbReference type="GO" id="GO:0006310">
    <property type="term" value="P:DNA recombination"/>
    <property type="evidence" value="ECO:0007669"/>
    <property type="project" value="InterPro"/>
</dbReference>
<feature type="binding site" evidence="12">
    <location>
        <position position="520"/>
    </location>
    <ligand>
        <name>Zn(2+)</name>
        <dbReference type="ChEBI" id="CHEBI:29105"/>
        <label>1</label>
    </ligand>
</feature>
<proteinExistence type="inferred from homology"/>
<keyword evidence="10 12" id="KW-0413">Isomerase</keyword>
<evidence type="ECO:0000256" key="8">
    <source>
        <dbReference type="ARBA" id="ARBA00022840"/>
    </source>
</evidence>
<dbReference type="GO" id="GO:0016887">
    <property type="term" value="F:ATP hydrolysis activity"/>
    <property type="evidence" value="ECO:0007669"/>
    <property type="project" value="RHEA"/>
</dbReference>
<dbReference type="GO" id="GO:0008270">
    <property type="term" value="F:zinc ion binding"/>
    <property type="evidence" value="ECO:0007669"/>
    <property type="project" value="UniProtKB-UniRule"/>
</dbReference>
<feature type="binding site" evidence="12">
    <location>
        <position position="507"/>
    </location>
    <ligand>
        <name>Zn(2+)</name>
        <dbReference type="ChEBI" id="CHEBI:29105"/>
        <label>2</label>
    </ligand>
</feature>
<dbReference type="InterPro" id="IPR041222">
    <property type="entry name" value="PriA_3primeBD"/>
</dbReference>
<dbReference type="GO" id="GO:0003677">
    <property type="term" value="F:DNA binding"/>
    <property type="evidence" value="ECO:0007669"/>
    <property type="project" value="UniProtKB-UniRule"/>
</dbReference>
<feature type="binding site" evidence="12">
    <location>
        <position position="482"/>
    </location>
    <ligand>
        <name>Zn(2+)</name>
        <dbReference type="ChEBI" id="CHEBI:29105"/>
        <label>1</label>
    </ligand>
</feature>
<comment type="caution">
    <text evidence="15">The sequence shown here is derived from an EMBL/GenBank/DDBJ whole genome shotgun (WGS) entry which is preliminary data.</text>
</comment>
<name>A0A4Y7XA43_9GAMM</name>
<keyword evidence="4 12" id="KW-0547">Nucleotide-binding</keyword>
<feature type="binding site" evidence="12">
    <location>
        <position position="488"/>
    </location>
    <ligand>
        <name>Zn(2+)</name>
        <dbReference type="ChEBI" id="CHEBI:29105"/>
        <label>2</label>
    </ligand>
</feature>
<keyword evidence="8 12" id="KW-0067">ATP-binding</keyword>
<evidence type="ECO:0000256" key="7">
    <source>
        <dbReference type="ARBA" id="ARBA00022833"/>
    </source>
</evidence>
<evidence type="ECO:0000256" key="9">
    <source>
        <dbReference type="ARBA" id="ARBA00023125"/>
    </source>
</evidence>
<comment type="catalytic activity">
    <reaction evidence="12">
        <text>Couples ATP hydrolysis with the unwinding of duplex DNA by translocating in the 3'-5' direction.</text>
        <dbReference type="EC" id="5.6.2.4"/>
    </reaction>
</comment>
<dbReference type="EMBL" id="SNTY01000047">
    <property type="protein sequence ID" value="TEU24952.1"/>
    <property type="molecule type" value="Genomic_DNA"/>
</dbReference>
<evidence type="ECO:0000256" key="10">
    <source>
        <dbReference type="ARBA" id="ARBA00023235"/>
    </source>
</evidence>
<dbReference type="Gene3D" id="3.40.1440.60">
    <property type="entry name" value="PriA, 3(prime) DNA-binding domain"/>
    <property type="match status" value="1"/>
</dbReference>
<dbReference type="Gene3D" id="3.40.50.300">
    <property type="entry name" value="P-loop containing nucleotide triphosphate hydrolases"/>
    <property type="match status" value="2"/>
</dbReference>
<dbReference type="OrthoDB" id="9759544at2"/>
<evidence type="ECO:0000256" key="12">
    <source>
        <dbReference type="HAMAP-Rule" id="MF_00983"/>
    </source>
</evidence>
<dbReference type="NCBIfam" id="NF004067">
    <property type="entry name" value="PRK05580.1-4"/>
    <property type="match status" value="1"/>
</dbReference>
<feature type="binding site" evidence="12">
    <location>
        <position position="479"/>
    </location>
    <ligand>
        <name>Zn(2+)</name>
        <dbReference type="ChEBI" id="CHEBI:29105"/>
        <label>1</label>
    </ligand>
</feature>
<dbReference type="InterPro" id="IPR014001">
    <property type="entry name" value="Helicase_ATP-bd"/>
</dbReference>
<evidence type="ECO:0000256" key="5">
    <source>
        <dbReference type="ARBA" id="ARBA00022801"/>
    </source>
</evidence>
<dbReference type="InterPro" id="IPR001650">
    <property type="entry name" value="Helicase_C-like"/>
</dbReference>
<dbReference type="Pfam" id="PF00270">
    <property type="entry name" value="DEAD"/>
    <property type="match status" value="1"/>
</dbReference>
<comment type="subunit">
    <text evidence="12">Component of the replication restart primosome.</text>
</comment>
<keyword evidence="2 12" id="KW-0235">DNA replication</keyword>
<evidence type="ECO:0000259" key="14">
    <source>
        <dbReference type="PROSITE" id="PS51192"/>
    </source>
</evidence>
<sequence length="781" mass="87334">MTSLGQQVFTQNTAEGNAQKTKNQDQPDLLGHVAVPDETPAKGPIIIQVALPVPLFDVFSYLVPDALLAQWPFAPGCRVCVPFGKRELVGIYLGQATNDGIQPDKLKTIHTVLDDESLLPESMLKLLHWAASYYHYPIGEVISCALPTLLRQGRPYNLLAQYWRLTATAEREALKRAPKQLETFDLLKLHDEPGAPESALLLMGASKKQLQLLQEKGLAECFLQKTEHQTHPVKLAELPLIPNDEQQLAIDTIKQHLASFKGILLDGLTGSGKTEVYLQAMQPVLEAGQQVLVLVPEIGLTPQTLDRFRSRFQCEIVAMHSNLTDVARLQAWQAAQTGRAQIVIGTRSAVFTPMPKLGLIIIDEEHDVSFKQQDTFRYHARDVALCRGHRESCPVILGSATPCLESLHLVEEGKLLSLKLTQRAGNAALAKIQLIDLKNQPREHGLARDLIDAIKQRLKKQEQVLIFLNRRGYAPVLLCPQCAWQADCPRCDAHLTVHRQPSEHLHCHHCNYQSRLPAACPSCQSTTLTPTGMGTARLEEGLKELFPDTDILRVDRDSTSRVGSWERIYERAHQEKGAILLGTQMLAKGHHFPHVTLVAILDVDGGFLNVDFRAPERTAQLIMQVAGRAGRGQKAGLVLIQTFKPENPLLQILIQQGYAAFAKTCMAERKAMLLPPYRYCALIRAETPQAEKSLQFLQHVLTLLYAQPEAKQLEKPPLEIWGPVPAPMERRAGVFRAHALIFCKDRRLLHHLLGHWWLQVCKLPERRGVRCSIDIDAQEMS</sequence>
<dbReference type="EC" id="5.6.2.4" evidence="12"/>
<feature type="binding site" evidence="12">
    <location>
        <position position="491"/>
    </location>
    <ligand>
        <name>Zn(2+)</name>
        <dbReference type="ChEBI" id="CHEBI:29105"/>
        <label>2</label>
    </ligand>
</feature>
<dbReference type="GO" id="GO:0043138">
    <property type="term" value="F:3'-5' DNA helicase activity"/>
    <property type="evidence" value="ECO:0007669"/>
    <property type="project" value="UniProtKB-EC"/>
</dbReference>
<comment type="catalytic activity">
    <reaction evidence="11 12">
        <text>ATP + H2O = ADP + phosphate + H(+)</text>
        <dbReference type="Rhea" id="RHEA:13065"/>
        <dbReference type="ChEBI" id="CHEBI:15377"/>
        <dbReference type="ChEBI" id="CHEBI:15378"/>
        <dbReference type="ChEBI" id="CHEBI:30616"/>
        <dbReference type="ChEBI" id="CHEBI:43474"/>
        <dbReference type="ChEBI" id="CHEBI:456216"/>
        <dbReference type="EC" id="5.6.2.4"/>
    </reaction>
</comment>
<dbReference type="Proteomes" id="UP000297834">
    <property type="component" value="Unassembled WGS sequence"/>
</dbReference>
<comment type="similarity">
    <text evidence="12">Belongs to the helicase family. PriA subfamily.</text>
</comment>
<evidence type="ECO:0000256" key="1">
    <source>
        <dbReference type="ARBA" id="ARBA00022515"/>
    </source>
</evidence>
<keyword evidence="1 12" id="KW-0639">Primosome</keyword>
<dbReference type="GO" id="GO:0006269">
    <property type="term" value="P:DNA replication, synthesis of primer"/>
    <property type="evidence" value="ECO:0007669"/>
    <property type="project" value="UniProtKB-KW"/>
</dbReference>
<keyword evidence="16" id="KW-1185">Reference proteome</keyword>
<keyword evidence="9 12" id="KW-0238">DNA-binding</keyword>
<dbReference type="Pfam" id="PF18074">
    <property type="entry name" value="PriA_C"/>
    <property type="match status" value="1"/>
</dbReference>
<dbReference type="FunFam" id="3.40.1440.60:FF:000001">
    <property type="entry name" value="Primosomal protein N"/>
    <property type="match status" value="1"/>
</dbReference>
<protein>
    <recommendedName>
        <fullName evidence="12">Replication restart protein PriA</fullName>
    </recommendedName>
    <alternativeName>
        <fullName evidence="12">ATP-dependent DNA helicase PriA</fullName>
        <ecNumber evidence="12">5.6.2.4</ecNumber>
    </alternativeName>
    <alternativeName>
        <fullName evidence="12">DNA 3'-5' helicase PriA</fullName>
    </alternativeName>
</protein>
<dbReference type="InterPro" id="IPR011545">
    <property type="entry name" value="DEAD/DEAH_box_helicase_dom"/>
</dbReference>
<dbReference type="InterPro" id="IPR042115">
    <property type="entry name" value="PriA_3primeBD_sf"/>
</dbReference>
<dbReference type="InterPro" id="IPR027417">
    <property type="entry name" value="P-loop_NTPase"/>
</dbReference>
<evidence type="ECO:0000256" key="3">
    <source>
        <dbReference type="ARBA" id="ARBA00022723"/>
    </source>
</evidence>
<feature type="binding site" evidence="12">
    <location>
        <position position="523"/>
    </location>
    <ligand>
        <name>Zn(2+)</name>
        <dbReference type="ChEBI" id="CHEBI:29105"/>
        <label>1</label>
    </ligand>
</feature>
<evidence type="ECO:0000313" key="15">
    <source>
        <dbReference type="EMBL" id="TEU24952.1"/>
    </source>
</evidence>
<organism evidence="15 16">
    <name type="scientific">Alkanindiges illinoisensis</name>
    <dbReference type="NCBI Taxonomy" id="197183"/>
    <lineage>
        <taxon>Bacteria</taxon>
        <taxon>Pseudomonadati</taxon>
        <taxon>Pseudomonadota</taxon>
        <taxon>Gammaproteobacteria</taxon>
        <taxon>Moraxellales</taxon>
        <taxon>Moraxellaceae</taxon>
        <taxon>Alkanindiges</taxon>
    </lineage>
</organism>
<feature type="compositionally biased region" description="Polar residues" evidence="13">
    <location>
        <begin position="1"/>
        <end position="26"/>
    </location>
</feature>
<evidence type="ECO:0000256" key="2">
    <source>
        <dbReference type="ARBA" id="ARBA00022705"/>
    </source>
</evidence>
<dbReference type="CDD" id="cd18804">
    <property type="entry name" value="SF2_C_priA"/>
    <property type="match status" value="1"/>
</dbReference>
<dbReference type="GO" id="GO:1990077">
    <property type="term" value="C:primosome complex"/>
    <property type="evidence" value="ECO:0007669"/>
    <property type="project" value="UniProtKB-UniRule"/>
</dbReference>
<dbReference type="PANTHER" id="PTHR30580:SF0">
    <property type="entry name" value="PRIMOSOMAL PROTEIN N"/>
    <property type="match status" value="1"/>
</dbReference>
<comment type="function">
    <text evidence="12">Initiates the restart of stalled replication forks, which reloads the replicative helicase on sites other than the origin of replication. Recognizes and binds to abandoned replication forks and remodels them to uncover a helicase loading site. Promotes assembly of the primosome at these replication forks.</text>
</comment>
<dbReference type="HAMAP" id="MF_00983">
    <property type="entry name" value="PriA"/>
    <property type="match status" value="1"/>
</dbReference>
<accession>A0A4Y7XA43</accession>
<comment type="cofactor">
    <cofactor evidence="12">
        <name>Zn(2+)</name>
        <dbReference type="ChEBI" id="CHEBI:29105"/>
    </cofactor>
    <text evidence="12">Binds 2 zinc ions per subunit.</text>
</comment>
<evidence type="ECO:0000256" key="13">
    <source>
        <dbReference type="SAM" id="MobiDB-lite"/>
    </source>
</evidence>
<feature type="domain" description="Helicase ATP-binding" evidence="14">
    <location>
        <begin position="254"/>
        <end position="420"/>
    </location>
</feature>
<dbReference type="SMART" id="SM00487">
    <property type="entry name" value="DEXDc"/>
    <property type="match status" value="1"/>
</dbReference>
<dbReference type="Pfam" id="PF17764">
    <property type="entry name" value="PriA_3primeBD"/>
    <property type="match status" value="1"/>
</dbReference>
<dbReference type="CDD" id="cd17929">
    <property type="entry name" value="DEXHc_priA"/>
    <property type="match status" value="1"/>
</dbReference>
<evidence type="ECO:0000256" key="4">
    <source>
        <dbReference type="ARBA" id="ARBA00022741"/>
    </source>
</evidence>
<dbReference type="GO" id="GO:0006270">
    <property type="term" value="P:DNA replication initiation"/>
    <property type="evidence" value="ECO:0007669"/>
    <property type="project" value="TreeGrafter"/>
</dbReference>
<keyword evidence="5 12" id="KW-0378">Hydrolase</keyword>
<dbReference type="STRING" id="1120977.GCA_000619845_01997"/>
<dbReference type="GO" id="GO:0005524">
    <property type="term" value="F:ATP binding"/>
    <property type="evidence" value="ECO:0007669"/>
    <property type="project" value="UniProtKB-UniRule"/>
</dbReference>
<dbReference type="PANTHER" id="PTHR30580">
    <property type="entry name" value="PRIMOSOMAL PROTEIN N"/>
    <property type="match status" value="1"/>
</dbReference>
<feature type="binding site" evidence="12">
    <location>
        <position position="510"/>
    </location>
    <ligand>
        <name>Zn(2+)</name>
        <dbReference type="ChEBI" id="CHEBI:29105"/>
        <label>2</label>
    </ligand>
</feature>
<dbReference type="SMART" id="SM00490">
    <property type="entry name" value="HELICc"/>
    <property type="match status" value="1"/>
</dbReference>
<evidence type="ECO:0000256" key="6">
    <source>
        <dbReference type="ARBA" id="ARBA00022806"/>
    </source>
</evidence>
<dbReference type="InterPro" id="IPR040498">
    <property type="entry name" value="PriA_CRR"/>
</dbReference>